<dbReference type="InterPro" id="IPR041588">
    <property type="entry name" value="Integrase_H2C2"/>
</dbReference>
<dbReference type="Pfam" id="PF17921">
    <property type="entry name" value="Integrase_H2C2"/>
    <property type="match status" value="1"/>
</dbReference>
<feature type="domain" description="Integrase zinc-binding" evidence="1">
    <location>
        <begin position="95"/>
        <end position="144"/>
    </location>
</feature>
<gene>
    <name evidence="2" type="ORF">P5673_012553</name>
</gene>
<dbReference type="PANTHER" id="PTHR47331">
    <property type="entry name" value="PHD-TYPE DOMAIN-CONTAINING PROTEIN"/>
    <property type="match status" value="1"/>
</dbReference>
<dbReference type="PANTHER" id="PTHR47331:SF1">
    <property type="entry name" value="GAG-LIKE PROTEIN"/>
    <property type="match status" value="1"/>
</dbReference>
<evidence type="ECO:0000259" key="1">
    <source>
        <dbReference type="Pfam" id="PF17921"/>
    </source>
</evidence>
<evidence type="ECO:0000313" key="2">
    <source>
        <dbReference type="EMBL" id="KAK2564298.1"/>
    </source>
</evidence>
<keyword evidence="3" id="KW-1185">Reference proteome</keyword>
<comment type="caution">
    <text evidence="2">The sequence shown here is derived from an EMBL/GenBank/DDBJ whole genome shotgun (WGS) entry which is preliminary data.</text>
</comment>
<dbReference type="AlphaFoldDB" id="A0AAD9QN05"/>
<accession>A0AAD9QN05</accession>
<dbReference type="Gene3D" id="1.10.340.70">
    <property type="match status" value="1"/>
</dbReference>
<dbReference type="Proteomes" id="UP001249851">
    <property type="component" value="Unassembled WGS sequence"/>
</dbReference>
<name>A0AAD9QN05_ACRCE</name>
<proteinExistence type="predicted"/>
<sequence>MLSVDELERAEREIVKHVQRIAVPEVLRALQKISSAKYSRQVTTELKNLRMPTFMPKFHPLLDEFGILRVGGRLENAIISSEAKHPVVLPYQHHVTDLIISQHHQITRHLGQEYVLSSLPQHYWIIKGRSAVRRVLNKCFRCKKLEAPSGEQLMANLPKERLMSGELSFSYLGVDYFGPLVVRQGGLNVKCYGCLFTFLVIRAVHIQVVPSFDTDNCRVTYGCSLGTNYQIQSQNPLSFARATGHSDEMLQTLMSEIHGILNSQPLTSDPNDLDPLTPNHLLLFEASSNLPPGSFCKEDVYSKCNT</sequence>
<dbReference type="EMBL" id="JARQWQ010000023">
    <property type="protein sequence ID" value="KAK2564298.1"/>
    <property type="molecule type" value="Genomic_DNA"/>
</dbReference>
<reference evidence="2" key="1">
    <citation type="journal article" date="2023" name="G3 (Bethesda)">
        <title>Whole genome assembly and annotation of the endangered Caribbean coral Acropora cervicornis.</title>
        <authorList>
            <person name="Selwyn J.D."/>
            <person name="Vollmer S.V."/>
        </authorList>
    </citation>
    <scope>NUCLEOTIDE SEQUENCE</scope>
    <source>
        <strain evidence="2">K2</strain>
    </source>
</reference>
<organism evidence="2 3">
    <name type="scientific">Acropora cervicornis</name>
    <name type="common">Staghorn coral</name>
    <dbReference type="NCBI Taxonomy" id="6130"/>
    <lineage>
        <taxon>Eukaryota</taxon>
        <taxon>Metazoa</taxon>
        <taxon>Cnidaria</taxon>
        <taxon>Anthozoa</taxon>
        <taxon>Hexacorallia</taxon>
        <taxon>Scleractinia</taxon>
        <taxon>Astrocoeniina</taxon>
        <taxon>Acroporidae</taxon>
        <taxon>Acropora</taxon>
    </lineage>
</organism>
<protein>
    <recommendedName>
        <fullName evidence="1">Integrase zinc-binding domain-containing protein</fullName>
    </recommendedName>
</protein>
<reference evidence="2" key="2">
    <citation type="journal article" date="2023" name="Science">
        <title>Genomic signatures of disease resistance in endangered staghorn corals.</title>
        <authorList>
            <person name="Vollmer S.V."/>
            <person name="Selwyn J.D."/>
            <person name="Despard B.A."/>
            <person name="Roesel C.L."/>
        </authorList>
    </citation>
    <scope>NUCLEOTIDE SEQUENCE</scope>
    <source>
        <strain evidence="2">K2</strain>
    </source>
</reference>
<evidence type="ECO:0000313" key="3">
    <source>
        <dbReference type="Proteomes" id="UP001249851"/>
    </source>
</evidence>